<gene>
    <name evidence="1" type="ORF">B5D82_04035</name>
</gene>
<name>A0A222G531_9GAMM</name>
<sequence length="88" mass="10636">MVDSPFQHITEWEDRQIYSPNFKELIGSEYQELPRGRVVYSPLINRMTIYMDSSLFDNAYKAQLKSYFNLVNCKITWKKDSHYKMYSH</sequence>
<evidence type="ECO:0000313" key="2">
    <source>
        <dbReference type="Proteomes" id="UP000202259"/>
    </source>
</evidence>
<dbReference type="AlphaFoldDB" id="A0A222G531"/>
<dbReference type="Proteomes" id="UP000202259">
    <property type="component" value="Chromosome"/>
</dbReference>
<dbReference type="OrthoDB" id="2339610at2"/>
<proteinExistence type="predicted"/>
<keyword evidence="2" id="KW-1185">Reference proteome</keyword>
<evidence type="ECO:0000313" key="1">
    <source>
        <dbReference type="EMBL" id="ASP47015.1"/>
    </source>
</evidence>
<dbReference type="EMBL" id="CP020465">
    <property type="protein sequence ID" value="ASP47015.1"/>
    <property type="molecule type" value="Genomic_DNA"/>
</dbReference>
<protein>
    <submittedName>
        <fullName evidence="1">Uncharacterized protein</fullName>
    </submittedName>
</protein>
<accession>A0A222G531</accession>
<organism evidence="1 2">
    <name type="scientific">Cognaticolwellia beringensis</name>
    <dbReference type="NCBI Taxonomy" id="1967665"/>
    <lineage>
        <taxon>Bacteria</taxon>
        <taxon>Pseudomonadati</taxon>
        <taxon>Pseudomonadota</taxon>
        <taxon>Gammaproteobacteria</taxon>
        <taxon>Alteromonadales</taxon>
        <taxon>Colwelliaceae</taxon>
        <taxon>Cognaticolwellia</taxon>
    </lineage>
</organism>
<dbReference type="KEGG" id="cber:B5D82_04035"/>
<reference evidence="1 2" key="1">
    <citation type="submission" date="2017-08" db="EMBL/GenBank/DDBJ databases">
        <title>Complete genome of Colwellia sp. NB097-1, a psychrophile bacterium ioslated from Bering Sea.</title>
        <authorList>
            <person name="Chen X."/>
        </authorList>
    </citation>
    <scope>NUCLEOTIDE SEQUENCE [LARGE SCALE GENOMIC DNA]</scope>
    <source>
        <strain evidence="1 2">NB097-1</strain>
    </source>
</reference>
<dbReference type="RefSeq" id="WP_081149433.1">
    <property type="nucleotide sequence ID" value="NZ_CP020465.1"/>
</dbReference>